<dbReference type="InterPro" id="IPR043145">
    <property type="entry name" value="Znf_ZZ_sf"/>
</dbReference>
<dbReference type="OrthoDB" id="7873042at2759"/>
<dbReference type="Pfam" id="PF00569">
    <property type="entry name" value="ZZ"/>
    <property type="match status" value="1"/>
</dbReference>
<evidence type="ECO:0000313" key="7">
    <source>
        <dbReference type="Proteomes" id="UP000246991"/>
    </source>
</evidence>
<dbReference type="Proteomes" id="UP000246991">
    <property type="component" value="Unassembled WGS sequence"/>
</dbReference>
<dbReference type="EMBL" id="PYWC01000023">
    <property type="protein sequence ID" value="PWW77363.1"/>
    <property type="molecule type" value="Genomic_DNA"/>
</dbReference>
<dbReference type="STRING" id="42249.A0A317SSJ6"/>
<keyword evidence="7" id="KW-1185">Reference proteome</keyword>
<organism evidence="6 7">
    <name type="scientific">Tuber magnatum</name>
    <name type="common">white Piedmont truffle</name>
    <dbReference type="NCBI Taxonomy" id="42249"/>
    <lineage>
        <taxon>Eukaryota</taxon>
        <taxon>Fungi</taxon>
        <taxon>Dikarya</taxon>
        <taxon>Ascomycota</taxon>
        <taxon>Pezizomycotina</taxon>
        <taxon>Pezizomycetes</taxon>
        <taxon>Pezizales</taxon>
        <taxon>Tuberaceae</taxon>
        <taxon>Tuber</taxon>
    </lineage>
</organism>
<keyword evidence="1" id="KW-0479">Metal-binding</keyword>
<evidence type="ECO:0000313" key="6">
    <source>
        <dbReference type="EMBL" id="PWW77363.1"/>
    </source>
</evidence>
<keyword evidence="2 4" id="KW-0863">Zinc-finger</keyword>
<dbReference type="SUPFAM" id="SSF57850">
    <property type="entry name" value="RING/U-box"/>
    <property type="match status" value="1"/>
</dbReference>
<dbReference type="GO" id="GO:0008270">
    <property type="term" value="F:zinc ion binding"/>
    <property type="evidence" value="ECO:0007669"/>
    <property type="project" value="UniProtKB-KW"/>
</dbReference>
<evidence type="ECO:0000256" key="2">
    <source>
        <dbReference type="ARBA" id="ARBA00022771"/>
    </source>
</evidence>
<dbReference type="PROSITE" id="PS50135">
    <property type="entry name" value="ZF_ZZ_2"/>
    <property type="match status" value="1"/>
</dbReference>
<sequence length="311" mass="35835">MTYLNVNPDTCNFCRRFIPQHEPRFHCMSCVDYNLCASCRRNAQFSGGHTEDHIYQLIQTGVSASNGFPPVGGSAVLQYTGPPNPFWDRVITENRTASDRFRRLIDSIHNFISWTREPRSGNLEPEKASHIMALLEYPDHDNIFHLFLTHSTQHPHGLAWSDYQTLRIYQTCGWGYQEGPRDHNRQITSVLPQYQESLTSAEQFMPLLTRAGFRDMIVTEALADPVVFRERFNILLYRINGSQRVLRDLEDGRLFPAGPIESNCWPLSPDAEAVETRARMQRTARAAIEFTNMHETMNAPVRTDWRPYGSL</sequence>
<name>A0A317SSJ6_9PEZI</name>
<dbReference type="Pfam" id="PF24355">
    <property type="entry name" value="DUF7514"/>
    <property type="match status" value="1"/>
</dbReference>
<dbReference type="InterPro" id="IPR000433">
    <property type="entry name" value="Znf_ZZ"/>
</dbReference>
<proteinExistence type="predicted"/>
<keyword evidence="3" id="KW-0862">Zinc</keyword>
<evidence type="ECO:0000259" key="5">
    <source>
        <dbReference type="PROSITE" id="PS50135"/>
    </source>
</evidence>
<dbReference type="AlphaFoldDB" id="A0A317SSJ6"/>
<dbReference type="CDD" id="cd02249">
    <property type="entry name" value="ZZ"/>
    <property type="match status" value="1"/>
</dbReference>
<accession>A0A317SSJ6</accession>
<dbReference type="InterPro" id="IPR055936">
    <property type="entry name" value="DUF7514"/>
</dbReference>
<protein>
    <recommendedName>
        <fullName evidence="5">ZZ-type domain-containing protein</fullName>
    </recommendedName>
</protein>
<gene>
    <name evidence="6" type="ORF">C7212DRAFT_362340</name>
</gene>
<evidence type="ECO:0000256" key="3">
    <source>
        <dbReference type="ARBA" id="ARBA00022833"/>
    </source>
</evidence>
<feature type="domain" description="ZZ-type" evidence="5">
    <location>
        <begin position="6"/>
        <end position="63"/>
    </location>
</feature>
<reference evidence="6 7" key="1">
    <citation type="submission" date="2018-03" db="EMBL/GenBank/DDBJ databases">
        <title>Genomes of Pezizomycetes fungi and the evolution of truffles.</title>
        <authorList>
            <person name="Murat C."/>
            <person name="Payen T."/>
            <person name="Noel B."/>
            <person name="Kuo A."/>
            <person name="Martin F.M."/>
        </authorList>
    </citation>
    <scope>NUCLEOTIDE SEQUENCE [LARGE SCALE GENOMIC DNA]</scope>
    <source>
        <strain evidence="6">091103-1</strain>
    </source>
</reference>
<comment type="caution">
    <text evidence="6">The sequence shown here is derived from an EMBL/GenBank/DDBJ whole genome shotgun (WGS) entry which is preliminary data.</text>
</comment>
<dbReference type="Gene3D" id="3.30.60.90">
    <property type="match status" value="1"/>
</dbReference>
<evidence type="ECO:0000256" key="4">
    <source>
        <dbReference type="PROSITE-ProRule" id="PRU00228"/>
    </source>
</evidence>
<evidence type="ECO:0000256" key="1">
    <source>
        <dbReference type="ARBA" id="ARBA00022723"/>
    </source>
</evidence>